<keyword evidence="2" id="KW-1185">Reference proteome</keyword>
<comment type="caution">
    <text evidence="1">The sequence shown here is derived from an EMBL/GenBank/DDBJ whole genome shotgun (WGS) entry which is preliminary data.</text>
</comment>
<proteinExistence type="predicted"/>
<organism evidence="1 2">
    <name type="scientific">Allorhodopirellula heiligendammensis</name>
    <dbReference type="NCBI Taxonomy" id="2714739"/>
    <lineage>
        <taxon>Bacteria</taxon>
        <taxon>Pseudomonadati</taxon>
        <taxon>Planctomycetota</taxon>
        <taxon>Planctomycetia</taxon>
        <taxon>Pirellulales</taxon>
        <taxon>Pirellulaceae</taxon>
        <taxon>Allorhodopirellula</taxon>
    </lineage>
</organism>
<dbReference type="Proteomes" id="UP000319908">
    <property type="component" value="Unassembled WGS sequence"/>
</dbReference>
<accession>A0A5C6C6K2</accession>
<dbReference type="AlphaFoldDB" id="A0A5C6C6K2"/>
<reference evidence="1 2" key="1">
    <citation type="journal article" date="2020" name="Antonie Van Leeuwenhoek">
        <title>Rhodopirellula heiligendammensis sp. nov., Rhodopirellula pilleata sp. nov., and Rhodopirellula solitaria sp. nov. isolated from natural or artificial marine surfaces in Northern Germany and California, USA, and emended description of the genus Rhodopirellula.</title>
        <authorList>
            <person name="Kallscheuer N."/>
            <person name="Wiegand S."/>
            <person name="Jogler M."/>
            <person name="Boedeker C."/>
            <person name="Peeters S.H."/>
            <person name="Rast P."/>
            <person name="Heuer A."/>
            <person name="Jetten M.S.M."/>
            <person name="Rohde M."/>
            <person name="Jogler C."/>
        </authorList>
    </citation>
    <scope>NUCLEOTIDE SEQUENCE [LARGE SCALE GENOMIC DNA]</scope>
    <source>
        <strain evidence="1 2">Poly21</strain>
    </source>
</reference>
<gene>
    <name evidence="1" type="ORF">Poly21_19130</name>
</gene>
<evidence type="ECO:0000313" key="2">
    <source>
        <dbReference type="Proteomes" id="UP000319908"/>
    </source>
</evidence>
<protein>
    <submittedName>
        <fullName evidence="1">Uncharacterized protein</fullName>
    </submittedName>
</protein>
<name>A0A5C6C6K2_9BACT</name>
<evidence type="ECO:0000313" key="1">
    <source>
        <dbReference type="EMBL" id="TWU19738.1"/>
    </source>
</evidence>
<sequence length="103" mass="11781">MDGSLRYRFFCDWYLETQVEGAKETARQLARPIQLNLPGLKGWSARNEFYLLESSEESVVLIPRPAPPSVATKVQRTSYPANSWTIPQLKRHSIAWTVMVVNS</sequence>
<dbReference type="EMBL" id="SJPU01000001">
    <property type="protein sequence ID" value="TWU19738.1"/>
    <property type="molecule type" value="Genomic_DNA"/>
</dbReference>